<dbReference type="Pfam" id="PF15625">
    <property type="entry name" value="CC2D2AN-C2"/>
    <property type="match status" value="1"/>
</dbReference>
<name>A0AAD5MDA3_PYTIN</name>
<feature type="compositionally biased region" description="Basic and acidic residues" evidence="1">
    <location>
        <begin position="75"/>
        <end position="87"/>
    </location>
</feature>
<feature type="domain" description="C2" evidence="2">
    <location>
        <begin position="943"/>
        <end position="1109"/>
    </location>
</feature>
<feature type="compositionally biased region" description="Low complexity" evidence="1">
    <location>
        <begin position="170"/>
        <end position="181"/>
    </location>
</feature>
<feature type="region of interest" description="Disordered" evidence="1">
    <location>
        <begin position="276"/>
        <end position="313"/>
    </location>
</feature>
<dbReference type="InterPro" id="IPR028928">
    <property type="entry name" value="CC2D2AN-C2"/>
</dbReference>
<dbReference type="PANTHER" id="PTHR20837">
    <property type="entry name" value="CENTROSOMAL PROTEIN-RELATED"/>
    <property type="match status" value="1"/>
</dbReference>
<feature type="compositionally biased region" description="Acidic residues" evidence="1">
    <location>
        <begin position="108"/>
        <end position="120"/>
    </location>
</feature>
<feature type="compositionally biased region" description="Basic and acidic residues" evidence="1">
    <location>
        <begin position="249"/>
        <end position="264"/>
    </location>
</feature>
<dbReference type="PANTHER" id="PTHR20837:SF0">
    <property type="entry name" value="COILED-COIL AND C2 DOMAIN-CONTAINING PROTEIN 2A"/>
    <property type="match status" value="1"/>
</dbReference>
<evidence type="ECO:0000259" key="2">
    <source>
        <dbReference type="PROSITE" id="PS50004"/>
    </source>
</evidence>
<evidence type="ECO:0000256" key="1">
    <source>
        <dbReference type="SAM" id="MobiDB-lite"/>
    </source>
</evidence>
<organism evidence="3 4">
    <name type="scientific">Pythium insidiosum</name>
    <name type="common">Pythiosis disease agent</name>
    <dbReference type="NCBI Taxonomy" id="114742"/>
    <lineage>
        <taxon>Eukaryota</taxon>
        <taxon>Sar</taxon>
        <taxon>Stramenopiles</taxon>
        <taxon>Oomycota</taxon>
        <taxon>Peronosporomycetes</taxon>
        <taxon>Pythiales</taxon>
        <taxon>Pythiaceae</taxon>
        <taxon>Pythium</taxon>
    </lineage>
</organism>
<feature type="compositionally biased region" description="Basic residues" evidence="1">
    <location>
        <begin position="53"/>
        <end position="74"/>
    </location>
</feature>
<dbReference type="GO" id="GO:1905515">
    <property type="term" value="P:non-motile cilium assembly"/>
    <property type="evidence" value="ECO:0007669"/>
    <property type="project" value="TreeGrafter"/>
</dbReference>
<feature type="compositionally biased region" description="Basic and acidic residues" evidence="1">
    <location>
        <begin position="94"/>
        <end position="107"/>
    </location>
</feature>
<dbReference type="Pfam" id="PF24656">
    <property type="entry name" value="CEPT76_peptidase"/>
    <property type="match status" value="1"/>
</dbReference>
<protein>
    <recommendedName>
        <fullName evidence="2">C2 domain-containing protein</fullName>
    </recommendedName>
</protein>
<dbReference type="InterPro" id="IPR000008">
    <property type="entry name" value="C2_dom"/>
</dbReference>
<dbReference type="Proteomes" id="UP001209570">
    <property type="component" value="Unassembled WGS sequence"/>
</dbReference>
<keyword evidence="4" id="KW-1185">Reference proteome</keyword>
<feature type="region of interest" description="Disordered" evidence="1">
    <location>
        <begin position="1"/>
        <end position="129"/>
    </location>
</feature>
<feature type="compositionally biased region" description="Basic and acidic residues" evidence="1">
    <location>
        <begin position="41"/>
        <end position="52"/>
    </location>
</feature>
<sequence>MMEAVDTGDGDASHRQQEKDAADDSGGGDHPVTRPRGQSDAARRDSTEEQRATRHQAATRRSLLHNRFLSRRSITRKEGDSPQREDNQKEEEEGAKTGKSRDQLEPQRDEDEDDDADDESTALQQAGGLTTLVVVRKRSSALESANSNATQERSSAGAGSSRRRRRLTSQEEQAAEQRLQRQARAARERVIVPPARHLIPALALSSSQWTTELDDAAASGFVVDAKREQLANIAPSTLVRLEDRLSRELNGRRATRDSKGDETTKALLPVGEQVRLNDLVAPRPQSTTTPSASTCPHPQPHPQPQLHPQDLSSVDSTPLASLEIVIDRLVLDDHESFSLADRVESQLRSLHRSYVHVLQAQRWRPSLDRLDAFVASDQRSALGPWRQQTLIDADALLDALRSLQQLHHELQSRWHELQQCYRFATDRATRFHLETVPRHDRIELHPVRAFLELLTLDGSDPAADREHQALARRLDELEAKDQCLHHVLRLDLVQVDAASSSPPTLAASGPRDWLCWPAAPLQFYATLHVNGHQVGRTQYRSWSDTGIVSFHETLRLRLRHLPDAVTVQVWQRGWVLDSLLSSTQLPLLVPGRDDLARLSPSEPRVAASISPSREWYQFSRVAPMPRARWHASFLNSPVLANAERRTHGRVLVRVAWVDTGESDALAVLPPPRPLSFASASIASGRLVGPALSSALASRQHSSFAFERDFLRHVQRLDVDRRDPENAAVARLQDRLGAAVLHHRRDVFRTSALSLDGAARLTPWLPSRLPLTRRNALLQLRDREHVERHGTSVSWATAVRPPPAKAAFVHAALEDPMPLRDAEITADARLLELWRPELRTFGRAQRLADARAASATAPTTADSVERQQQLQRFRILDFVDRVRTSHLAVDRRQQHVRRGDDGVALRPTPSLASILQEQPMPLIPGGLDLSGLAQLLAPRGRRLRPSVQRRSAPATPADWPHHCDVYVQVKSASNVPLRRRPADKGADVDTDAKGEPATADALVFVEISFQGQRRRTTPVLARRDAASAVWMETLALPFQAPLDDWSPASIQRSRDVLRLSLFDQRTVRAEGRESESSRPAFQVENRFLGAVDVPFSTLYHHPRGLLDATLRCETPPVHVGYVNVGAHRHVASERNGDDDGGGVQRSRREATFLSFMLTLHPLLPPPTPPEPTGLTTDADVLVRYARDWARSVRSGLSPATRGRDLDVLVRSLQGGRGTFLPRFLSGPPLAPPPGLSTLAQLVRYVALVPFLQDWHLFDGELDVWCTPQEFLELNAGDHEEHAVLLCHFLRWLDARERRSTQTYIVLGSAVPEGKTVYVLRGTVLWNASTGVGYSVRDERCPLLDVALVVSPTNVFANLQAVAHVTELNWDIETNAKAWRPFFPARGDAQLASTALAPLGDRRELVYAETPPELVQDVEQTLRETLKLEIRRWRSTRFTTTFNMDLGLKLRAELERLEARAMGDSPPQTRDPIAELMRTRDVNGLPLHSTFTDVQQIVELVKSANIHWHADPSVEFGLGVYVRGYPNCVLSVWVYLVAVASLD</sequence>
<feature type="region of interest" description="Disordered" evidence="1">
    <location>
        <begin position="249"/>
        <end position="268"/>
    </location>
</feature>
<feature type="compositionally biased region" description="Polar residues" evidence="1">
    <location>
        <begin position="284"/>
        <end position="294"/>
    </location>
</feature>
<evidence type="ECO:0000313" key="4">
    <source>
        <dbReference type="Proteomes" id="UP001209570"/>
    </source>
</evidence>
<feature type="region of interest" description="Disordered" evidence="1">
    <location>
        <begin position="141"/>
        <end position="181"/>
    </location>
</feature>
<dbReference type="InterPro" id="IPR052434">
    <property type="entry name" value="Tectonic-like_complex_comp"/>
</dbReference>
<evidence type="ECO:0000313" key="3">
    <source>
        <dbReference type="EMBL" id="KAJ0403563.1"/>
    </source>
</evidence>
<dbReference type="EMBL" id="JAKCXM010000079">
    <property type="protein sequence ID" value="KAJ0403563.1"/>
    <property type="molecule type" value="Genomic_DNA"/>
</dbReference>
<dbReference type="GO" id="GO:0035869">
    <property type="term" value="C:ciliary transition zone"/>
    <property type="evidence" value="ECO:0007669"/>
    <property type="project" value="TreeGrafter"/>
</dbReference>
<proteinExistence type="predicted"/>
<reference evidence="3" key="1">
    <citation type="submission" date="2021-12" db="EMBL/GenBank/DDBJ databases">
        <title>Prjna785345.</title>
        <authorList>
            <person name="Rujirawat T."/>
            <person name="Krajaejun T."/>
        </authorList>
    </citation>
    <scope>NUCLEOTIDE SEQUENCE</scope>
    <source>
        <strain evidence="3">Pi057C3</strain>
    </source>
</reference>
<dbReference type="Gene3D" id="2.60.40.150">
    <property type="entry name" value="C2 domain"/>
    <property type="match status" value="1"/>
</dbReference>
<feature type="compositionally biased region" description="Basic and acidic residues" evidence="1">
    <location>
        <begin position="11"/>
        <end position="22"/>
    </location>
</feature>
<accession>A0AAD5MDA3</accession>
<dbReference type="InterPro" id="IPR056290">
    <property type="entry name" value="CEPT76/DRC7_peptidase-like_dom"/>
</dbReference>
<comment type="caution">
    <text evidence="3">The sequence shown here is derived from an EMBL/GenBank/DDBJ whole genome shotgun (WGS) entry which is preliminary data.</text>
</comment>
<dbReference type="PROSITE" id="PS50004">
    <property type="entry name" value="C2"/>
    <property type="match status" value="1"/>
</dbReference>
<gene>
    <name evidence="3" type="ORF">P43SY_009011</name>
</gene>
<dbReference type="GO" id="GO:1904491">
    <property type="term" value="P:protein localization to ciliary transition zone"/>
    <property type="evidence" value="ECO:0007669"/>
    <property type="project" value="TreeGrafter"/>
</dbReference>
<dbReference type="InterPro" id="IPR035892">
    <property type="entry name" value="C2_domain_sf"/>
</dbReference>
<feature type="compositionally biased region" description="Polar residues" evidence="1">
    <location>
        <begin position="141"/>
        <end position="152"/>
    </location>
</feature>